<gene>
    <name evidence="1" type="ORF">QYS47_24960</name>
</gene>
<dbReference type="EMBL" id="CP129968">
    <property type="protein sequence ID" value="WKK80370.2"/>
    <property type="molecule type" value="Genomic_DNA"/>
</dbReference>
<evidence type="ECO:0000313" key="1">
    <source>
        <dbReference type="EMBL" id="WKK80370.2"/>
    </source>
</evidence>
<name>A0AA49GEF2_9BACT</name>
<dbReference type="KEGG" id="marp:QYS47_24960"/>
<dbReference type="AlphaFoldDB" id="A0AA49GEF2"/>
<protein>
    <submittedName>
        <fullName evidence="1">Uncharacterized protein</fullName>
    </submittedName>
</protein>
<dbReference type="RefSeq" id="WP_322346165.1">
    <property type="nucleotide sequence ID" value="NZ_CP129968.2"/>
</dbReference>
<organism evidence="1">
    <name type="scientific">Marivirga arenosa</name>
    <dbReference type="NCBI Taxonomy" id="3059076"/>
    <lineage>
        <taxon>Bacteria</taxon>
        <taxon>Pseudomonadati</taxon>
        <taxon>Bacteroidota</taxon>
        <taxon>Cytophagia</taxon>
        <taxon>Cytophagales</taxon>
        <taxon>Marivirgaceae</taxon>
        <taxon>Marivirga</taxon>
    </lineage>
</organism>
<sequence>MFLSFGLIVLILPSKLYAQENEDSVKFINRTNQSLLDLNQKIDSTKDIFLQISDNQYVINNVDSIGNKLAIDSIEHLTSTSGKLSHSKPVKRLSPILPFSKSDYHLEQDILPDDNLKVDVLKISSFPMLEVDFEEPISSRFNSKAIIRSSSKVKSYLKNAVSQDSINAKQVQQKVEEYAVNNIKELQELSRLESSVNEVRTRSSNFKWDKSKISSSKNITEALSGNIESVQAAMGKMDRLKTKYSKLNLMHPDGPVMKKIDEKPIKRWQFSLNFSSQFQNGFSLQLAPTLGYKIFEKWIGGVGLSYQNKIFDIDSSFAISPKHQFSHRIFNQYNFYKNFFVHVEHELPYRQKVSKADAYWHELVPQQARAWAGIAMQYDIYKSIKGQTQILYNFIKPDQLTESRWTIRVNLLF</sequence>
<proteinExistence type="predicted"/>
<accession>A0AA49GEF2</accession>
<dbReference type="Proteomes" id="UP001232019">
    <property type="component" value="Chromosome"/>
</dbReference>
<reference evidence="1" key="1">
    <citation type="submission" date="2023-08" db="EMBL/GenBank/DDBJ databases">
        <title>Comparative genomics and taxonomic characterization of three novel marine species of genus Marivirga.</title>
        <authorList>
            <person name="Muhammad N."/>
            <person name="Kim S.-G."/>
        </authorList>
    </citation>
    <scope>NUCLEOTIDE SEQUENCE</scope>
    <source>
        <strain evidence="1">BKB1-2</strain>
    </source>
</reference>